<keyword evidence="4 12" id="KW-0132">Cell division</keyword>
<evidence type="ECO:0000256" key="5">
    <source>
        <dbReference type="ARBA" id="ARBA00022776"/>
    </source>
</evidence>
<comment type="function">
    <text evidence="11">Acts as a component of the essential kinetochore-associated NDC80 complex, which is required for chromosome segregation and spindle checkpoint activity. Required for kinetochore integrity and the organization of stable microtubule binding sites in the outer plate of the kinetochore. The NDC80 complex synergistically enhances the affinity of the SKA1 complex for microtubules and may allow the NDC80 complex to track depolymerizing microtubules.</text>
</comment>
<dbReference type="GO" id="GO:0051301">
    <property type="term" value="P:cell division"/>
    <property type="evidence" value="ECO:0007669"/>
    <property type="project" value="UniProtKB-UniRule"/>
</dbReference>
<evidence type="ECO:0000256" key="4">
    <source>
        <dbReference type="ARBA" id="ARBA00022618"/>
    </source>
</evidence>
<keyword evidence="7 13" id="KW-0175">Coiled coil</keyword>
<feature type="non-terminal residue" evidence="14">
    <location>
        <position position="1"/>
    </location>
</feature>
<dbReference type="EMBL" id="VXAP01002782">
    <property type="protein sequence ID" value="NXL40901.1"/>
    <property type="molecule type" value="Genomic_DNA"/>
</dbReference>
<keyword evidence="10 12" id="KW-0137">Centromere</keyword>
<gene>
    <name evidence="14" type="primary">Spc24</name>
    <name evidence="14" type="ORF">GLABRA_R15421</name>
</gene>
<evidence type="ECO:0000313" key="15">
    <source>
        <dbReference type="Proteomes" id="UP000591073"/>
    </source>
</evidence>
<dbReference type="PANTHER" id="PTHR22142:SF2">
    <property type="entry name" value="KINETOCHORE PROTEIN SPC24"/>
    <property type="match status" value="1"/>
</dbReference>
<evidence type="ECO:0000256" key="13">
    <source>
        <dbReference type="SAM" id="Coils"/>
    </source>
</evidence>
<dbReference type="GO" id="GO:0008017">
    <property type="term" value="F:microtubule binding"/>
    <property type="evidence" value="ECO:0007669"/>
    <property type="project" value="TreeGrafter"/>
</dbReference>
<dbReference type="FunFam" id="3.30.160.570:FF:000001">
    <property type="entry name" value="SPC24, NDC80 kinetochore complex component"/>
    <property type="match status" value="1"/>
</dbReference>
<comment type="subunit">
    <text evidence="12">Component of the NDC80 complex.</text>
</comment>
<dbReference type="AlphaFoldDB" id="A0A7L0SER5"/>
<name>A0A7L0SER5_GLABR</name>
<evidence type="ECO:0000256" key="6">
    <source>
        <dbReference type="ARBA" id="ARBA00022838"/>
    </source>
</evidence>
<feature type="non-terminal residue" evidence="14">
    <location>
        <position position="106"/>
    </location>
</feature>
<accession>A0A7L0SER5</accession>
<dbReference type="PANTHER" id="PTHR22142">
    <property type="match status" value="1"/>
</dbReference>
<dbReference type="CDD" id="cd11565">
    <property type="entry name" value="RWD_Spc24"/>
    <property type="match status" value="1"/>
</dbReference>
<dbReference type="Gene3D" id="3.30.160.570">
    <property type="entry name" value="Ncd80 complex, Spc24 subunit"/>
    <property type="match status" value="1"/>
</dbReference>
<evidence type="ECO:0000256" key="12">
    <source>
        <dbReference type="RuleBase" id="RU368011"/>
    </source>
</evidence>
<organism evidence="14 15">
    <name type="scientific">Glaucidium brasilianum</name>
    <name type="common">Ferruginous pygmy-owl</name>
    <dbReference type="NCBI Taxonomy" id="78217"/>
    <lineage>
        <taxon>Eukaryota</taxon>
        <taxon>Metazoa</taxon>
        <taxon>Chordata</taxon>
        <taxon>Craniata</taxon>
        <taxon>Vertebrata</taxon>
        <taxon>Euteleostomi</taxon>
        <taxon>Archelosauria</taxon>
        <taxon>Archosauria</taxon>
        <taxon>Dinosauria</taxon>
        <taxon>Saurischia</taxon>
        <taxon>Theropoda</taxon>
        <taxon>Coelurosauria</taxon>
        <taxon>Aves</taxon>
        <taxon>Neognathae</taxon>
        <taxon>Neoaves</taxon>
        <taxon>Telluraves</taxon>
        <taxon>Strigiformes</taxon>
        <taxon>Strigidae</taxon>
        <taxon>Glaucidium</taxon>
    </lineage>
</organism>
<keyword evidence="6 12" id="KW-0995">Kinetochore</keyword>
<keyword evidence="3 12" id="KW-0158">Chromosome</keyword>
<proteinExistence type="inferred from homology"/>
<dbReference type="InterPro" id="IPR013252">
    <property type="entry name" value="Ndc80_Spc24"/>
</dbReference>
<evidence type="ECO:0000256" key="3">
    <source>
        <dbReference type="ARBA" id="ARBA00022454"/>
    </source>
</evidence>
<evidence type="ECO:0000256" key="9">
    <source>
        <dbReference type="ARBA" id="ARBA00023306"/>
    </source>
</evidence>
<evidence type="ECO:0000256" key="10">
    <source>
        <dbReference type="ARBA" id="ARBA00023328"/>
    </source>
</evidence>
<comment type="caution">
    <text evidence="14">The sequence shown here is derived from an EMBL/GenBank/DDBJ whole genome shotgun (WGS) entry which is preliminary data.</text>
</comment>
<evidence type="ECO:0000256" key="1">
    <source>
        <dbReference type="ARBA" id="ARBA00007804"/>
    </source>
</evidence>
<dbReference type="GO" id="GO:0005634">
    <property type="term" value="C:nucleus"/>
    <property type="evidence" value="ECO:0007669"/>
    <property type="project" value="UniProtKB-SubCell"/>
</dbReference>
<sequence length="106" mass="12458">DRSQPTRLSLFTHPTALRQELEELREESRRLEEDMEREDEAVPSAAYVTQLYYKISRIDWDYEAEPAQIKGIHYGPDIAQPIAIDSSQHSRCFISDYLWSLVPTTW</sequence>
<reference evidence="14 15" key="1">
    <citation type="submission" date="2019-09" db="EMBL/GenBank/DDBJ databases">
        <title>Bird 10,000 Genomes (B10K) Project - Family phase.</title>
        <authorList>
            <person name="Zhang G."/>
        </authorList>
    </citation>
    <scope>NUCLEOTIDE SEQUENCE [LARGE SCALE GENOMIC DNA]</scope>
    <source>
        <strain evidence="14">B10K-DU-008-63</strain>
    </source>
</reference>
<dbReference type="GO" id="GO:0031262">
    <property type="term" value="C:Ndc80 complex"/>
    <property type="evidence" value="ECO:0007669"/>
    <property type="project" value="TreeGrafter"/>
</dbReference>
<keyword evidence="8 12" id="KW-0539">Nucleus</keyword>
<evidence type="ECO:0000313" key="14">
    <source>
        <dbReference type="EMBL" id="NXL40901.1"/>
    </source>
</evidence>
<comment type="similarity">
    <text evidence="1 12">Belongs to the SPC24 family.</text>
</comment>
<dbReference type="Proteomes" id="UP000591073">
    <property type="component" value="Unassembled WGS sequence"/>
</dbReference>
<keyword evidence="5 12" id="KW-0498">Mitosis</keyword>
<feature type="coiled-coil region" evidence="13">
    <location>
        <begin position="14"/>
        <end position="41"/>
    </location>
</feature>
<evidence type="ECO:0000256" key="7">
    <source>
        <dbReference type="ARBA" id="ARBA00023054"/>
    </source>
</evidence>
<evidence type="ECO:0000256" key="2">
    <source>
        <dbReference type="ARBA" id="ARBA00013690"/>
    </source>
</evidence>
<dbReference type="OrthoDB" id="6432863at2759"/>
<evidence type="ECO:0000256" key="11">
    <source>
        <dbReference type="ARBA" id="ARBA00045419"/>
    </source>
</evidence>
<comment type="subcellular location">
    <subcellularLocation>
        <location evidence="12">Nucleus</location>
    </subcellularLocation>
    <subcellularLocation>
        <location evidence="12">Chromosome</location>
        <location evidence="12">Centromere</location>
        <location evidence="12">Kinetochore</location>
    </subcellularLocation>
</comment>
<keyword evidence="9 12" id="KW-0131">Cell cycle</keyword>
<keyword evidence="15" id="KW-1185">Reference proteome</keyword>
<dbReference type="Pfam" id="PF08286">
    <property type="entry name" value="Spc24"/>
    <property type="match status" value="1"/>
</dbReference>
<protein>
    <recommendedName>
        <fullName evidence="2 12">Kinetochore protein Spc24</fullName>
    </recommendedName>
</protein>
<dbReference type="GO" id="GO:0007059">
    <property type="term" value="P:chromosome segregation"/>
    <property type="evidence" value="ECO:0007669"/>
    <property type="project" value="TreeGrafter"/>
</dbReference>
<evidence type="ECO:0000256" key="8">
    <source>
        <dbReference type="ARBA" id="ARBA00023242"/>
    </source>
</evidence>